<sequence>MDTIYFHPLHDRYNVENCGNDIDPSELTYSLEIVQQPQRARMCGFGDKDRRHITPAPVLKLIAKSADGRIVPAG</sequence>
<dbReference type="InterPro" id="IPR037525">
    <property type="entry name" value="Velvet_dom"/>
</dbReference>
<keyword evidence="7" id="KW-1185">Reference proteome</keyword>
<dbReference type="GO" id="GO:0005634">
    <property type="term" value="C:nucleus"/>
    <property type="evidence" value="ECO:0007669"/>
    <property type="project" value="UniProtKB-SubCell"/>
</dbReference>
<dbReference type="Proteomes" id="UP000726737">
    <property type="component" value="Unassembled WGS sequence"/>
</dbReference>
<name>A0A9P6TXC3_9FUNG</name>
<evidence type="ECO:0000313" key="7">
    <source>
        <dbReference type="Proteomes" id="UP000726737"/>
    </source>
</evidence>
<evidence type="ECO:0000256" key="1">
    <source>
        <dbReference type="ARBA" id="ARBA00004123"/>
    </source>
</evidence>
<comment type="subcellular location">
    <subcellularLocation>
        <location evidence="1">Nucleus</location>
    </subcellularLocation>
</comment>
<dbReference type="EMBL" id="JAAAJA010000606">
    <property type="protein sequence ID" value="KAG0251264.1"/>
    <property type="molecule type" value="Genomic_DNA"/>
</dbReference>
<keyword evidence="3" id="KW-0804">Transcription</keyword>
<accession>A0A9P6TXC3</accession>
<gene>
    <name evidence="6" type="ORF">BG011_007740</name>
</gene>
<evidence type="ECO:0000313" key="6">
    <source>
        <dbReference type="EMBL" id="KAG0251264.1"/>
    </source>
</evidence>
<dbReference type="OrthoDB" id="5599552at2759"/>
<protein>
    <recommendedName>
        <fullName evidence="5">Velvet domain-containing protein</fullName>
    </recommendedName>
</protein>
<evidence type="ECO:0000256" key="3">
    <source>
        <dbReference type="ARBA" id="ARBA00023163"/>
    </source>
</evidence>
<dbReference type="Gene3D" id="2.60.40.3960">
    <property type="entry name" value="Velvet domain"/>
    <property type="match status" value="1"/>
</dbReference>
<dbReference type="InterPro" id="IPR021740">
    <property type="entry name" value="Velvet"/>
</dbReference>
<dbReference type="InterPro" id="IPR038491">
    <property type="entry name" value="Velvet_dom_sf"/>
</dbReference>
<evidence type="ECO:0000256" key="4">
    <source>
        <dbReference type="ARBA" id="ARBA00023242"/>
    </source>
</evidence>
<dbReference type="Pfam" id="PF11754">
    <property type="entry name" value="Velvet"/>
    <property type="match status" value="1"/>
</dbReference>
<dbReference type="PROSITE" id="PS51821">
    <property type="entry name" value="VELVET"/>
    <property type="match status" value="1"/>
</dbReference>
<organism evidence="6 7">
    <name type="scientific">Mortierella polycephala</name>
    <dbReference type="NCBI Taxonomy" id="41804"/>
    <lineage>
        <taxon>Eukaryota</taxon>
        <taxon>Fungi</taxon>
        <taxon>Fungi incertae sedis</taxon>
        <taxon>Mucoromycota</taxon>
        <taxon>Mortierellomycotina</taxon>
        <taxon>Mortierellomycetes</taxon>
        <taxon>Mortierellales</taxon>
        <taxon>Mortierellaceae</taxon>
        <taxon>Mortierella</taxon>
    </lineage>
</organism>
<dbReference type="PANTHER" id="PTHR33572:SF3">
    <property type="entry name" value="VELVET COMPLEX SUBUNIT B"/>
    <property type="match status" value="1"/>
</dbReference>
<feature type="domain" description="Velvet" evidence="5">
    <location>
        <begin position="24"/>
        <end position="74"/>
    </location>
</feature>
<evidence type="ECO:0000259" key="5">
    <source>
        <dbReference type="PROSITE" id="PS51821"/>
    </source>
</evidence>
<dbReference type="PANTHER" id="PTHR33572">
    <property type="entry name" value="SPORE DEVELOPMENT REGULATOR VOSA"/>
    <property type="match status" value="1"/>
</dbReference>
<proteinExistence type="predicted"/>
<reference evidence="6" key="1">
    <citation type="journal article" date="2020" name="Fungal Divers.">
        <title>Resolving the Mortierellaceae phylogeny through synthesis of multi-gene phylogenetics and phylogenomics.</title>
        <authorList>
            <person name="Vandepol N."/>
            <person name="Liber J."/>
            <person name="Desiro A."/>
            <person name="Na H."/>
            <person name="Kennedy M."/>
            <person name="Barry K."/>
            <person name="Grigoriev I.V."/>
            <person name="Miller A.N."/>
            <person name="O'Donnell K."/>
            <person name="Stajich J.E."/>
            <person name="Bonito G."/>
        </authorList>
    </citation>
    <scope>NUCLEOTIDE SEQUENCE</scope>
    <source>
        <strain evidence="6">KOD948</strain>
    </source>
</reference>
<keyword evidence="2" id="KW-0805">Transcription regulation</keyword>
<evidence type="ECO:0000256" key="2">
    <source>
        <dbReference type="ARBA" id="ARBA00023015"/>
    </source>
</evidence>
<dbReference type="AlphaFoldDB" id="A0A9P6TXC3"/>
<keyword evidence="4" id="KW-0539">Nucleus</keyword>
<comment type="caution">
    <text evidence="6">The sequence shown here is derived from an EMBL/GenBank/DDBJ whole genome shotgun (WGS) entry which is preliminary data.</text>
</comment>
<feature type="non-terminal residue" evidence="6">
    <location>
        <position position="74"/>
    </location>
</feature>